<comment type="caution">
    <text evidence="4">The sequence shown here is derived from an EMBL/GenBank/DDBJ whole genome shotgun (WGS) entry which is preliminary data.</text>
</comment>
<name>A0A401WCD5_STREY</name>
<sequence>MSTPCTVPILMYHAIAHAPSPAALDLSVTPQAFAEQMAVLDDRGFTPLTTAELGTAWRGGRPLPARPVLITFDDGYEGVHRHALPVLSGYGFGATLFVSTGWLRGPYDTGGALDTMLDWDQTRELAAAGLEIGGHSHTHPQLDQVSDDRLWSEVTRCKHLVTDELGAPPVSFAYPYGHSSRRVRRAVRGAGFRQSLAVNNALAGRCQGPYALTRLTVRRDTATEEFARLVEGRAVGRYFARERALTKGYAVVRRARQAAKAVGKVHGSRV</sequence>
<evidence type="ECO:0000256" key="1">
    <source>
        <dbReference type="ARBA" id="ARBA00004613"/>
    </source>
</evidence>
<dbReference type="EMBL" id="BHZD01000001">
    <property type="protein sequence ID" value="GCD46930.1"/>
    <property type="molecule type" value="Genomic_DNA"/>
</dbReference>
<comment type="subcellular location">
    <subcellularLocation>
        <location evidence="1">Secreted</location>
    </subcellularLocation>
</comment>
<evidence type="ECO:0000313" key="5">
    <source>
        <dbReference type="Proteomes" id="UP000286746"/>
    </source>
</evidence>
<dbReference type="GO" id="GO:0005975">
    <property type="term" value="P:carbohydrate metabolic process"/>
    <property type="evidence" value="ECO:0007669"/>
    <property type="project" value="InterPro"/>
</dbReference>
<dbReference type="PANTHER" id="PTHR34216:SF3">
    <property type="entry name" value="POLY-BETA-1,6-N-ACETYL-D-GLUCOSAMINE N-DEACETYLASE"/>
    <property type="match status" value="1"/>
</dbReference>
<dbReference type="InterPro" id="IPR011330">
    <property type="entry name" value="Glyco_hydro/deAcase_b/a-brl"/>
</dbReference>
<dbReference type="CDD" id="cd10918">
    <property type="entry name" value="CE4_NodB_like_5s_6s"/>
    <property type="match status" value="1"/>
</dbReference>
<keyword evidence="2" id="KW-0732">Signal</keyword>
<dbReference type="InterPro" id="IPR002509">
    <property type="entry name" value="NODB_dom"/>
</dbReference>
<evidence type="ECO:0000313" key="4">
    <source>
        <dbReference type="EMBL" id="GCD46930.1"/>
    </source>
</evidence>
<dbReference type="PROSITE" id="PS51677">
    <property type="entry name" value="NODB"/>
    <property type="match status" value="1"/>
</dbReference>
<protein>
    <submittedName>
        <fullName evidence="4">Polysaccharide deacetylase</fullName>
    </submittedName>
</protein>
<evidence type="ECO:0000259" key="3">
    <source>
        <dbReference type="PROSITE" id="PS51677"/>
    </source>
</evidence>
<evidence type="ECO:0000256" key="2">
    <source>
        <dbReference type="ARBA" id="ARBA00022729"/>
    </source>
</evidence>
<dbReference type="AlphaFoldDB" id="A0A401WCD5"/>
<dbReference type="SUPFAM" id="SSF88713">
    <property type="entry name" value="Glycoside hydrolase/deacetylase"/>
    <property type="match status" value="1"/>
</dbReference>
<feature type="domain" description="NodB homology" evidence="3">
    <location>
        <begin position="66"/>
        <end position="270"/>
    </location>
</feature>
<dbReference type="Pfam" id="PF01522">
    <property type="entry name" value="Polysacc_deac_1"/>
    <property type="match status" value="1"/>
</dbReference>
<keyword evidence="5" id="KW-1185">Reference proteome</keyword>
<organism evidence="4 5">
    <name type="scientific">Streptomyces paromomycinus</name>
    <name type="common">Streptomyces rimosus subsp. paromomycinus</name>
    <dbReference type="NCBI Taxonomy" id="92743"/>
    <lineage>
        <taxon>Bacteria</taxon>
        <taxon>Bacillati</taxon>
        <taxon>Actinomycetota</taxon>
        <taxon>Actinomycetes</taxon>
        <taxon>Kitasatosporales</taxon>
        <taxon>Streptomycetaceae</taxon>
        <taxon>Streptomyces</taxon>
    </lineage>
</organism>
<dbReference type="Gene3D" id="3.20.20.370">
    <property type="entry name" value="Glycoside hydrolase/deacetylase"/>
    <property type="match status" value="1"/>
</dbReference>
<dbReference type="Proteomes" id="UP000286746">
    <property type="component" value="Unassembled WGS sequence"/>
</dbReference>
<dbReference type="PANTHER" id="PTHR34216">
    <property type="match status" value="1"/>
</dbReference>
<dbReference type="GO" id="GO:0016810">
    <property type="term" value="F:hydrolase activity, acting on carbon-nitrogen (but not peptide) bonds"/>
    <property type="evidence" value="ECO:0007669"/>
    <property type="project" value="InterPro"/>
</dbReference>
<dbReference type="GO" id="GO:0005576">
    <property type="term" value="C:extracellular region"/>
    <property type="evidence" value="ECO:0007669"/>
    <property type="project" value="UniProtKB-SubCell"/>
</dbReference>
<accession>A0A401WCD5</accession>
<dbReference type="InterPro" id="IPR051398">
    <property type="entry name" value="Polysacch_Deacetylase"/>
</dbReference>
<reference evidence="4 5" key="1">
    <citation type="submission" date="2018-11" db="EMBL/GenBank/DDBJ databases">
        <title>Whole genome sequence of Streptomyces paromomycinus NBRC 15454(T).</title>
        <authorList>
            <person name="Komaki H."/>
            <person name="Tamura T."/>
        </authorList>
    </citation>
    <scope>NUCLEOTIDE SEQUENCE [LARGE SCALE GENOMIC DNA]</scope>
    <source>
        <strain evidence="4 5">NBRC 15454</strain>
    </source>
</reference>
<proteinExistence type="predicted"/>
<gene>
    <name evidence="4" type="ORF">GKJPGBOP_06685</name>
</gene>